<dbReference type="InterPro" id="IPR017871">
    <property type="entry name" value="ABC_transporter-like_CS"/>
</dbReference>
<feature type="region of interest" description="Disordered" evidence="5">
    <location>
        <begin position="303"/>
        <end position="368"/>
    </location>
</feature>
<dbReference type="SUPFAM" id="SSF52540">
    <property type="entry name" value="P-loop containing nucleoside triphosphate hydrolases"/>
    <property type="match status" value="1"/>
</dbReference>
<sequence>MLAVRELTKRYGGTTAVDALTFDVRPGQVTGFLGPNGAGKSTTIRLLLGLDRPTSGRALVNGRRYTDLPRPEREVGALLDGGAAHPGRSARAHLLALARATGLPRRRVDEVLGTVGLTDVAGRRVGGFSLGMRQRLGIAAALLGDPGCLVFDEPVNGLDIDGVRWVRGLMRDLADEGRTVFVSSHLMTEMQQVADRLVVVGGGRLVTEAPMAELIEAWSHARTVVRTPDPGILADRLRGRGAHGRRVDVEQGRDGGLRVQGAGPEEVGDAAHRAGVRVHALYREEASLERAYLELTEGTVRHAASGSGAPRGADAALARDGGDGDARRDRGRRAERDDGRRADPDGGTGGTTGRDGHGQDHDAVEEDR</sequence>
<feature type="compositionally biased region" description="Basic and acidic residues" evidence="5">
    <location>
        <begin position="320"/>
        <end position="344"/>
    </location>
</feature>
<evidence type="ECO:0000313" key="7">
    <source>
        <dbReference type="EMBL" id="MDA2808785.1"/>
    </source>
</evidence>
<organism evidence="7 8">
    <name type="scientific">Nocardiopsis suaedae</name>
    <dbReference type="NCBI Taxonomy" id="3018444"/>
    <lineage>
        <taxon>Bacteria</taxon>
        <taxon>Bacillati</taxon>
        <taxon>Actinomycetota</taxon>
        <taxon>Actinomycetes</taxon>
        <taxon>Streptosporangiales</taxon>
        <taxon>Nocardiopsidaceae</taxon>
        <taxon>Nocardiopsis</taxon>
    </lineage>
</organism>
<feature type="domain" description="ABC transporter" evidence="6">
    <location>
        <begin position="2"/>
        <end position="227"/>
    </location>
</feature>
<dbReference type="InterPro" id="IPR003439">
    <property type="entry name" value="ABC_transporter-like_ATP-bd"/>
</dbReference>
<dbReference type="PANTHER" id="PTHR43335">
    <property type="entry name" value="ABC TRANSPORTER, ATP-BINDING PROTEIN"/>
    <property type="match status" value="1"/>
</dbReference>
<proteinExistence type="inferred from homology"/>
<evidence type="ECO:0000313" key="8">
    <source>
        <dbReference type="Proteomes" id="UP001165685"/>
    </source>
</evidence>
<dbReference type="CDD" id="cd03268">
    <property type="entry name" value="ABC_BcrA_bacitracin_resist"/>
    <property type="match status" value="1"/>
</dbReference>
<dbReference type="SMART" id="SM00382">
    <property type="entry name" value="AAA"/>
    <property type="match status" value="1"/>
</dbReference>
<keyword evidence="3" id="KW-0547">Nucleotide-binding</keyword>
<keyword evidence="8" id="KW-1185">Reference proteome</keyword>
<accession>A0ABT4TVR7</accession>
<dbReference type="Pfam" id="PF00005">
    <property type="entry name" value="ABC_tran"/>
    <property type="match status" value="1"/>
</dbReference>
<evidence type="ECO:0000256" key="3">
    <source>
        <dbReference type="ARBA" id="ARBA00022741"/>
    </source>
</evidence>
<evidence type="ECO:0000256" key="2">
    <source>
        <dbReference type="ARBA" id="ARBA00022448"/>
    </source>
</evidence>
<comment type="caution">
    <text evidence="7">The sequence shown here is derived from an EMBL/GenBank/DDBJ whole genome shotgun (WGS) entry which is preliminary data.</text>
</comment>
<dbReference type="GO" id="GO:0005524">
    <property type="term" value="F:ATP binding"/>
    <property type="evidence" value="ECO:0007669"/>
    <property type="project" value="UniProtKB-KW"/>
</dbReference>
<evidence type="ECO:0000256" key="4">
    <source>
        <dbReference type="ARBA" id="ARBA00022840"/>
    </source>
</evidence>
<reference evidence="7" key="1">
    <citation type="submission" date="2023-01" db="EMBL/GenBank/DDBJ databases">
        <title>Draft genome sequence of Nocardiopsis sp. LSu2-4 isolated from halophytes.</title>
        <authorList>
            <person name="Duangmal K."/>
            <person name="Chantavorakit T."/>
        </authorList>
    </citation>
    <scope>NUCLEOTIDE SEQUENCE</scope>
    <source>
        <strain evidence="7">LSu2-4</strain>
    </source>
</reference>
<dbReference type="PROSITE" id="PS00211">
    <property type="entry name" value="ABC_TRANSPORTER_1"/>
    <property type="match status" value="1"/>
</dbReference>
<dbReference type="Proteomes" id="UP001165685">
    <property type="component" value="Unassembled WGS sequence"/>
</dbReference>
<feature type="compositionally biased region" description="Low complexity" evidence="5">
    <location>
        <begin position="308"/>
        <end position="319"/>
    </location>
</feature>
<dbReference type="Gene3D" id="3.40.50.300">
    <property type="entry name" value="P-loop containing nucleotide triphosphate hydrolases"/>
    <property type="match status" value="1"/>
</dbReference>
<protein>
    <submittedName>
        <fullName evidence="7">ABC transporter ATP-binding protein</fullName>
    </submittedName>
</protein>
<name>A0ABT4TVR7_9ACTN</name>
<comment type="similarity">
    <text evidence="1">Belongs to the ABC transporter superfamily.</text>
</comment>
<evidence type="ECO:0000256" key="5">
    <source>
        <dbReference type="SAM" id="MobiDB-lite"/>
    </source>
</evidence>
<dbReference type="RefSeq" id="WP_270681373.1">
    <property type="nucleotide sequence ID" value="NZ_JAQFWP010000104.1"/>
</dbReference>
<dbReference type="EMBL" id="JAQFWP010000104">
    <property type="protein sequence ID" value="MDA2808785.1"/>
    <property type="molecule type" value="Genomic_DNA"/>
</dbReference>
<evidence type="ECO:0000256" key="1">
    <source>
        <dbReference type="ARBA" id="ARBA00005417"/>
    </source>
</evidence>
<gene>
    <name evidence="7" type="ORF">O4U47_30040</name>
</gene>
<keyword evidence="2" id="KW-0813">Transport</keyword>
<dbReference type="InterPro" id="IPR027417">
    <property type="entry name" value="P-loop_NTPase"/>
</dbReference>
<dbReference type="PROSITE" id="PS50893">
    <property type="entry name" value="ABC_TRANSPORTER_2"/>
    <property type="match status" value="1"/>
</dbReference>
<dbReference type="PANTHER" id="PTHR43335:SF4">
    <property type="entry name" value="ABC TRANSPORTER, ATP-BINDING PROTEIN"/>
    <property type="match status" value="1"/>
</dbReference>
<evidence type="ECO:0000259" key="6">
    <source>
        <dbReference type="PROSITE" id="PS50893"/>
    </source>
</evidence>
<keyword evidence="4 7" id="KW-0067">ATP-binding</keyword>
<dbReference type="InterPro" id="IPR003593">
    <property type="entry name" value="AAA+_ATPase"/>
</dbReference>